<feature type="transmembrane region" description="Helical" evidence="1">
    <location>
        <begin position="102"/>
        <end position="131"/>
    </location>
</feature>
<feature type="transmembrane region" description="Helical" evidence="1">
    <location>
        <begin position="58"/>
        <end position="81"/>
    </location>
</feature>
<proteinExistence type="predicted"/>
<gene>
    <name evidence="2" type="ORF">I8J30_06645</name>
</gene>
<name>A0ABS5C8T8_9BACL</name>
<dbReference type="Pfam" id="PF12730">
    <property type="entry name" value="ABC2_membrane_4"/>
    <property type="match status" value="1"/>
</dbReference>
<evidence type="ECO:0000256" key="1">
    <source>
        <dbReference type="SAM" id="Phobius"/>
    </source>
</evidence>
<keyword evidence="3" id="KW-1185">Reference proteome</keyword>
<dbReference type="PANTHER" id="PTHR37305">
    <property type="entry name" value="INTEGRAL MEMBRANE PROTEIN-RELATED"/>
    <property type="match status" value="1"/>
</dbReference>
<organism evidence="2 3">
    <name type="scientific">Paenibacillus lignilyticus</name>
    <dbReference type="NCBI Taxonomy" id="1172615"/>
    <lineage>
        <taxon>Bacteria</taxon>
        <taxon>Bacillati</taxon>
        <taxon>Bacillota</taxon>
        <taxon>Bacilli</taxon>
        <taxon>Bacillales</taxon>
        <taxon>Paenibacillaceae</taxon>
        <taxon>Paenibacillus</taxon>
    </lineage>
</organism>
<feature type="transmembrane region" description="Helical" evidence="1">
    <location>
        <begin position="239"/>
        <end position="259"/>
    </location>
</feature>
<reference evidence="2 3" key="1">
    <citation type="submission" date="2021-04" db="EMBL/GenBank/DDBJ databases">
        <title>Paenibacillus sp. DLE-14 whole genome sequence.</title>
        <authorList>
            <person name="Ham Y.J."/>
        </authorList>
    </citation>
    <scope>NUCLEOTIDE SEQUENCE [LARGE SCALE GENOMIC DNA]</scope>
    <source>
        <strain evidence="2 3">DLE-14</strain>
    </source>
</reference>
<feature type="transmembrane region" description="Helical" evidence="1">
    <location>
        <begin position="21"/>
        <end position="38"/>
    </location>
</feature>
<protein>
    <submittedName>
        <fullName evidence="2">ABC transporter permease</fullName>
    </submittedName>
</protein>
<evidence type="ECO:0000313" key="3">
    <source>
        <dbReference type="Proteomes" id="UP000673394"/>
    </source>
</evidence>
<feature type="transmembrane region" description="Helical" evidence="1">
    <location>
        <begin position="151"/>
        <end position="173"/>
    </location>
</feature>
<keyword evidence="1" id="KW-0472">Membrane</keyword>
<keyword evidence="1" id="KW-0812">Transmembrane</keyword>
<comment type="caution">
    <text evidence="2">The sequence shown here is derived from an EMBL/GenBank/DDBJ whole genome shotgun (WGS) entry which is preliminary data.</text>
</comment>
<dbReference type="PANTHER" id="PTHR37305:SF1">
    <property type="entry name" value="MEMBRANE PROTEIN"/>
    <property type="match status" value="1"/>
</dbReference>
<dbReference type="Proteomes" id="UP000673394">
    <property type="component" value="Unassembled WGS sequence"/>
</dbReference>
<feature type="transmembrane region" description="Helical" evidence="1">
    <location>
        <begin position="180"/>
        <end position="202"/>
    </location>
</feature>
<accession>A0ABS5C8T8</accession>
<keyword evidence="1" id="KW-1133">Transmembrane helix</keyword>
<evidence type="ECO:0000313" key="2">
    <source>
        <dbReference type="EMBL" id="MBP3962380.1"/>
    </source>
</evidence>
<dbReference type="EMBL" id="JAGKSP010000002">
    <property type="protein sequence ID" value="MBP3962380.1"/>
    <property type="molecule type" value="Genomic_DNA"/>
</dbReference>
<sequence>MFDFLQLVRNENMKIYRRIGTWIMLGIILLIVIVVSTLSKIFSEHDTMWTIMNGIEQFTYYLITIFTVVVSAECVAGEFSAGTIKLLLIRPWSRSKILLSKYIALLLFALTLSVVMLVSSYLLNLILFGYNDSATANEALAVLNNSHPLSYMIQVYVLDYIGLIMIVTFAFMLSTIFRSGGLAIGLSMFIYFFGLIASGLLFNLKYDWVEYLLFLHLDLKQYLQTSVIKHNIHELTMGFSLAVLAVYYIVFVGITWLIFNKRDVAT</sequence>
<dbReference type="RefSeq" id="WP_210656541.1">
    <property type="nucleotide sequence ID" value="NZ_JAGKSP010000002.1"/>
</dbReference>